<accession>A0A516EZC8</accession>
<reference evidence="2" key="1">
    <citation type="journal article" date="2019" name="Mol. Phylogenet. Evol.">
        <title>A mitochondrial genome phylogeny of Mytilidae (Bivalvia: Mytilida).</title>
        <authorList>
            <person name="Lee Y."/>
            <person name="Kwak H."/>
            <person name="Shin J."/>
            <person name="Kim S.C."/>
            <person name="Kim T."/>
            <person name="Park J.K."/>
        </authorList>
    </citation>
    <scope>NUCLEOTIDE SEQUENCE</scope>
</reference>
<evidence type="ECO:0000256" key="1">
    <source>
        <dbReference type="SAM" id="Phobius"/>
    </source>
</evidence>
<sequence length="44" mass="5397">MFGSYFWFVLFLGFCIVFTMVEVLLWWHGSKKISFDVKIERKNF</sequence>
<keyword evidence="1" id="KW-1133">Transmembrane helix</keyword>
<keyword evidence="1" id="KW-0812">Transmembrane</keyword>
<geneLocation type="mitochondrion" evidence="2"/>
<keyword evidence="2" id="KW-0496">Mitochondrion</keyword>
<protein>
    <submittedName>
        <fullName evidence="2">ATP synthase F0 subunit 8</fullName>
    </submittedName>
</protein>
<proteinExistence type="predicted"/>
<name>A0A516EZC8_9BIVA</name>
<gene>
    <name evidence="2" type="primary">atp8</name>
</gene>
<organism evidence="2">
    <name type="scientific">Brachidontes mutabilis</name>
    <dbReference type="NCBI Taxonomy" id="221498"/>
    <lineage>
        <taxon>Eukaryota</taxon>
        <taxon>Metazoa</taxon>
        <taxon>Spiralia</taxon>
        <taxon>Lophotrochozoa</taxon>
        <taxon>Mollusca</taxon>
        <taxon>Bivalvia</taxon>
        <taxon>Autobranchia</taxon>
        <taxon>Pteriomorphia</taxon>
        <taxon>Mytilida</taxon>
        <taxon>Mytiloidea</taxon>
        <taxon>Mytilidae</taxon>
        <taxon>Brachidontinae</taxon>
        <taxon>Brachidontes</taxon>
    </lineage>
</organism>
<dbReference type="AlphaFoldDB" id="A0A516EZC8"/>
<keyword evidence="1" id="KW-0472">Membrane</keyword>
<evidence type="ECO:0000313" key="2">
    <source>
        <dbReference type="EMBL" id="QDO71853.1"/>
    </source>
</evidence>
<feature type="transmembrane region" description="Helical" evidence="1">
    <location>
        <begin position="6"/>
        <end position="27"/>
    </location>
</feature>
<dbReference type="EMBL" id="MK721541">
    <property type="protein sequence ID" value="QDO71853.1"/>
    <property type="molecule type" value="Genomic_DNA"/>
</dbReference>